<dbReference type="PROSITE" id="PS51257">
    <property type="entry name" value="PROKAR_LIPOPROTEIN"/>
    <property type="match status" value="1"/>
</dbReference>
<dbReference type="EMBL" id="QGHB01000019">
    <property type="protein sequence ID" value="PWK81151.1"/>
    <property type="molecule type" value="Genomic_DNA"/>
</dbReference>
<feature type="compositionally biased region" description="Low complexity" evidence="1">
    <location>
        <begin position="24"/>
        <end position="38"/>
    </location>
</feature>
<evidence type="ECO:0000256" key="2">
    <source>
        <dbReference type="SAM" id="SignalP"/>
    </source>
</evidence>
<reference evidence="3 4" key="1">
    <citation type="submission" date="2018-05" db="EMBL/GenBank/DDBJ databases">
        <title>Genomic Encyclopedia of Type Strains, Phase IV (KMG-IV): sequencing the most valuable type-strain genomes for metagenomic binning, comparative biology and taxonomic classification.</title>
        <authorList>
            <person name="Goeker M."/>
        </authorList>
    </citation>
    <scope>NUCLEOTIDE SEQUENCE [LARGE SCALE GENOMIC DNA]</scope>
    <source>
        <strain evidence="3 4">DSM 45480</strain>
    </source>
</reference>
<keyword evidence="2" id="KW-0732">Signal</keyword>
<dbReference type="Gene3D" id="3.30.10.20">
    <property type="match status" value="1"/>
</dbReference>
<name>A0A316HIV6_9PSEU</name>
<evidence type="ECO:0000256" key="1">
    <source>
        <dbReference type="SAM" id="MobiDB-lite"/>
    </source>
</evidence>
<accession>A0A316HIV6</accession>
<organism evidence="3 4">
    <name type="scientific">Lentzea atacamensis</name>
    <dbReference type="NCBI Taxonomy" id="531938"/>
    <lineage>
        <taxon>Bacteria</taxon>
        <taxon>Bacillati</taxon>
        <taxon>Actinomycetota</taxon>
        <taxon>Actinomycetes</taxon>
        <taxon>Pseudonocardiales</taxon>
        <taxon>Pseudonocardiaceae</taxon>
        <taxon>Lentzea</taxon>
    </lineage>
</organism>
<evidence type="ECO:0008006" key="5">
    <source>
        <dbReference type="Google" id="ProtNLM"/>
    </source>
</evidence>
<feature type="region of interest" description="Disordered" evidence="1">
    <location>
        <begin position="17"/>
        <end position="38"/>
    </location>
</feature>
<protein>
    <recommendedName>
        <fullName evidence="5">PASTA domain-containing protein</fullName>
    </recommendedName>
</protein>
<dbReference type="RefSeq" id="WP_233440208.1">
    <property type="nucleotide sequence ID" value="NZ_QGHB01000019.1"/>
</dbReference>
<evidence type="ECO:0000313" key="4">
    <source>
        <dbReference type="Proteomes" id="UP000246005"/>
    </source>
</evidence>
<feature type="chain" id="PRO_5016285975" description="PASTA domain-containing protein" evidence="2">
    <location>
        <begin position="25"/>
        <end position="115"/>
    </location>
</feature>
<gene>
    <name evidence="3" type="ORF">C8D88_11960</name>
</gene>
<dbReference type="AlphaFoldDB" id="A0A316HIV6"/>
<comment type="caution">
    <text evidence="3">The sequence shown here is derived from an EMBL/GenBank/DDBJ whole genome shotgun (WGS) entry which is preliminary data.</text>
</comment>
<feature type="signal peptide" evidence="2">
    <location>
        <begin position="1"/>
        <end position="24"/>
    </location>
</feature>
<proteinExistence type="predicted"/>
<evidence type="ECO:0000313" key="3">
    <source>
        <dbReference type="EMBL" id="PWK81151.1"/>
    </source>
</evidence>
<dbReference type="Proteomes" id="UP000246005">
    <property type="component" value="Unassembled WGS sequence"/>
</dbReference>
<sequence>MRIASAVALLLLASACSPTPPPTATTQPSEQKTPTTTATAAKTCTVPDVVGMIHQTAQDTMQAAGLFFLSEEDASGQGRLLINDRNWKTTAQSVAAGTVVDCNTRIKLSATKIDE</sequence>